<keyword evidence="1 3" id="KW-0853">WD repeat</keyword>
<gene>
    <name evidence="5" type="ORF">POCTA_138.1.T1370031</name>
</gene>
<protein>
    <recommendedName>
        <fullName evidence="4">Anaphase-promoting complex subunit 4-like WD40 domain-containing protein</fullName>
    </recommendedName>
</protein>
<feature type="repeat" description="WD" evidence="3">
    <location>
        <begin position="376"/>
        <end position="417"/>
    </location>
</feature>
<dbReference type="OMA" id="VQQPERI"/>
<organism evidence="5 6">
    <name type="scientific">Paramecium octaurelia</name>
    <dbReference type="NCBI Taxonomy" id="43137"/>
    <lineage>
        <taxon>Eukaryota</taxon>
        <taxon>Sar</taxon>
        <taxon>Alveolata</taxon>
        <taxon>Ciliophora</taxon>
        <taxon>Intramacronucleata</taxon>
        <taxon>Oligohymenophorea</taxon>
        <taxon>Peniculida</taxon>
        <taxon>Parameciidae</taxon>
        <taxon>Paramecium</taxon>
    </lineage>
</organism>
<sequence length="579" mass="67701">MLEIRTQRKYQFRIEKLSELKIQNILIRMSKKKKLIGINNQQFFNNHNQQAQILWENGQFQIELIIRVIEFEREMKVPVADLFNDFKINNIKQVKMNLQQWASGFQCMLGHQQNEYMLCISPQCPQVRKLICRDYCIPYYHRNHKVMQLSQIEDFLNQFLNMKQPHLHDSIIETLEEIEILRSELNRIIDGTIDKIKRHFGRFSYQAQKYAQEFQYVQQPERIEQLSKQIIEIATLKQDQLKIKIVKPLQSLNIGNLLKECIQKLSSFVIGNSDVNSVKPENLVGAFSNHIRSIQSDGEVWCLQPMKGGDLISGGDDNKIIIWNMNTLEKLWVSKKHRAIITSLAITSDSKVVVMGSSKGYIKFLDMETKKFIKKLKGHDDHVSSLHFNNQNNSLLSSGWDANLVMWNIDQKDIVMKQFKKEHQAKIYCVQYSNDNQIIASCSLDKTIRLWDIHGLAQIGQPLQGHSEKVDWIQFTPQYLISCSQSEKNIIVWDYMHRQQIWNFIPGNDPHRFVVSPDGKLLACIRKEIRVFEISTRQQIGEPIPGHQYFALSFNYSLDGRFLVSGCQDKTIRIYGIPK</sequence>
<dbReference type="PROSITE" id="PS00678">
    <property type="entry name" value="WD_REPEATS_1"/>
    <property type="match status" value="2"/>
</dbReference>
<dbReference type="OrthoDB" id="189968at2759"/>
<dbReference type="PANTHER" id="PTHR19848">
    <property type="entry name" value="WD40 REPEAT PROTEIN"/>
    <property type="match status" value="1"/>
</dbReference>
<dbReference type="PROSITE" id="PS50294">
    <property type="entry name" value="WD_REPEATS_REGION"/>
    <property type="match status" value="3"/>
</dbReference>
<evidence type="ECO:0000313" key="5">
    <source>
        <dbReference type="EMBL" id="CAD8206081.1"/>
    </source>
</evidence>
<keyword evidence="6" id="KW-1185">Reference proteome</keyword>
<feature type="domain" description="Anaphase-promoting complex subunit 4-like WD40" evidence="4">
    <location>
        <begin position="316"/>
        <end position="390"/>
    </location>
</feature>
<reference evidence="5" key="1">
    <citation type="submission" date="2021-01" db="EMBL/GenBank/DDBJ databases">
        <authorList>
            <consortium name="Genoscope - CEA"/>
            <person name="William W."/>
        </authorList>
    </citation>
    <scope>NUCLEOTIDE SEQUENCE</scope>
</reference>
<accession>A0A8S1XX08</accession>
<dbReference type="AlphaFoldDB" id="A0A8S1XX08"/>
<feature type="repeat" description="WD" evidence="3">
    <location>
        <begin position="420"/>
        <end position="453"/>
    </location>
</feature>
<dbReference type="Pfam" id="PF00400">
    <property type="entry name" value="WD40"/>
    <property type="match status" value="2"/>
</dbReference>
<comment type="caution">
    <text evidence="5">The sequence shown here is derived from an EMBL/GenBank/DDBJ whole genome shotgun (WGS) entry which is preliminary data.</text>
</comment>
<name>A0A8S1XX08_PAROT</name>
<dbReference type="SMART" id="SM00320">
    <property type="entry name" value="WD40"/>
    <property type="match status" value="6"/>
</dbReference>
<evidence type="ECO:0000259" key="4">
    <source>
        <dbReference type="Pfam" id="PF12894"/>
    </source>
</evidence>
<dbReference type="Proteomes" id="UP000683925">
    <property type="component" value="Unassembled WGS sequence"/>
</dbReference>
<dbReference type="InterPro" id="IPR001680">
    <property type="entry name" value="WD40_rpt"/>
</dbReference>
<proteinExistence type="predicted"/>
<feature type="repeat" description="WD" evidence="3">
    <location>
        <begin position="544"/>
        <end position="579"/>
    </location>
</feature>
<keyword evidence="2" id="KW-0677">Repeat</keyword>
<evidence type="ECO:0000256" key="2">
    <source>
        <dbReference type="ARBA" id="ARBA00022737"/>
    </source>
</evidence>
<dbReference type="Pfam" id="PF12894">
    <property type="entry name" value="ANAPC4_WD40"/>
    <property type="match status" value="1"/>
</dbReference>
<dbReference type="PANTHER" id="PTHR19848:SF8">
    <property type="entry name" value="F-BOX AND WD REPEAT DOMAIN CONTAINING 7"/>
    <property type="match status" value="1"/>
</dbReference>
<evidence type="ECO:0000313" key="6">
    <source>
        <dbReference type="Proteomes" id="UP000683925"/>
    </source>
</evidence>
<dbReference type="InterPro" id="IPR019775">
    <property type="entry name" value="WD40_repeat_CS"/>
</dbReference>
<dbReference type="InterPro" id="IPR024977">
    <property type="entry name" value="Apc4-like_WD40_dom"/>
</dbReference>
<evidence type="ECO:0000256" key="3">
    <source>
        <dbReference type="PROSITE-ProRule" id="PRU00221"/>
    </source>
</evidence>
<evidence type="ECO:0000256" key="1">
    <source>
        <dbReference type="ARBA" id="ARBA00022574"/>
    </source>
</evidence>
<dbReference type="PROSITE" id="PS50082">
    <property type="entry name" value="WD_REPEATS_2"/>
    <property type="match status" value="3"/>
</dbReference>
<dbReference type="CDD" id="cd00200">
    <property type="entry name" value="WD40"/>
    <property type="match status" value="1"/>
</dbReference>
<dbReference type="EMBL" id="CAJJDP010000138">
    <property type="protein sequence ID" value="CAD8206081.1"/>
    <property type="molecule type" value="Genomic_DNA"/>
</dbReference>